<dbReference type="PROSITE" id="PS50931">
    <property type="entry name" value="HTH_LYSR"/>
    <property type="match status" value="1"/>
</dbReference>
<dbReference type="Pfam" id="PF03466">
    <property type="entry name" value="LysR_substrate"/>
    <property type="match status" value="1"/>
</dbReference>
<name>A0A221KIU9_VITFI</name>
<comment type="similarity">
    <text evidence="1">Belongs to the LysR transcriptional regulatory family.</text>
</comment>
<dbReference type="FunFam" id="3.40.190.10:FF:000017">
    <property type="entry name" value="Glycine cleavage system transcriptional activator"/>
    <property type="match status" value="1"/>
</dbReference>
<dbReference type="InterPro" id="IPR036390">
    <property type="entry name" value="WH_DNA-bd_sf"/>
</dbReference>
<dbReference type="InterPro" id="IPR058163">
    <property type="entry name" value="LysR-type_TF_proteobact-type"/>
</dbReference>
<sequence length="321" mass="35034">MRFQHSEGLKPMRRKIPSTAALAAFEAAARHLSFTRAAAELSVTQSAICRQVATLEDFLGVKLFKRSQRGVSLTDAGQRYARRVAARLDEVERDTLDLITTAKAPSGHAAEVAGTLELAVVPTFATQWLLPRLPDFAARYPGVVLHFTPRTRPFLFADTVLDAAILPLPGDGVWPGTEGQCLLDEVLIAVAAPRFLPPGRTQLTPQELAALPLLQASTRPYAWRQWFASLGLEVAHDMAGPRMELFSMLMEAAAQGLGVALVPSLLVERELASGRLVRVLEHRFMSDRRYFLLYPPHKAEGAVLGALAGWLVAQTAPTKGQ</sequence>
<dbReference type="Proteomes" id="UP000199729">
    <property type="component" value="Chromosome"/>
</dbReference>
<keyword evidence="2" id="KW-0805">Transcription regulation</keyword>
<dbReference type="PANTHER" id="PTHR30537:SF26">
    <property type="entry name" value="GLYCINE CLEAVAGE SYSTEM TRANSCRIPTIONAL ACTIVATOR"/>
    <property type="match status" value="1"/>
</dbReference>
<proteinExistence type="inferred from homology"/>
<dbReference type="Gene3D" id="1.10.10.10">
    <property type="entry name" value="Winged helix-like DNA-binding domain superfamily/Winged helix DNA-binding domain"/>
    <property type="match status" value="1"/>
</dbReference>
<evidence type="ECO:0000256" key="1">
    <source>
        <dbReference type="ARBA" id="ARBA00009437"/>
    </source>
</evidence>
<evidence type="ECO:0000313" key="6">
    <source>
        <dbReference type="EMBL" id="ASM78767.1"/>
    </source>
</evidence>
<dbReference type="AlphaFoldDB" id="A0A221KIU9"/>
<keyword evidence="4" id="KW-0804">Transcription</keyword>
<keyword evidence="7" id="KW-1185">Reference proteome</keyword>
<dbReference type="GO" id="GO:0006351">
    <property type="term" value="P:DNA-templated transcription"/>
    <property type="evidence" value="ECO:0007669"/>
    <property type="project" value="TreeGrafter"/>
</dbReference>
<dbReference type="PRINTS" id="PR00039">
    <property type="entry name" value="HTHLYSR"/>
</dbReference>
<gene>
    <name evidence="6" type="ORF">VITFI_CDS2990</name>
</gene>
<accession>A0A221KIU9</accession>
<dbReference type="InterPro" id="IPR000847">
    <property type="entry name" value="LysR_HTH_N"/>
</dbReference>
<protein>
    <submittedName>
        <fullName evidence="6">Transcriptional regulator</fullName>
    </submittedName>
</protein>
<evidence type="ECO:0000256" key="2">
    <source>
        <dbReference type="ARBA" id="ARBA00023015"/>
    </source>
</evidence>
<dbReference type="KEGG" id="vff:VITFI_CDS2990"/>
<dbReference type="FunFam" id="1.10.10.10:FF:000038">
    <property type="entry name" value="Glycine cleavage system transcriptional activator"/>
    <property type="match status" value="1"/>
</dbReference>
<organism evidence="6 7">
    <name type="scientific">Vitreoscilla filiformis</name>
    <dbReference type="NCBI Taxonomy" id="63"/>
    <lineage>
        <taxon>Bacteria</taxon>
        <taxon>Pseudomonadati</taxon>
        <taxon>Pseudomonadota</taxon>
        <taxon>Betaproteobacteria</taxon>
        <taxon>Neisseriales</taxon>
        <taxon>Neisseriaceae</taxon>
        <taxon>Vitreoscilla</taxon>
    </lineage>
</organism>
<evidence type="ECO:0000313" key="7">
    <source>
        <dbReference type="Proteomes" id="UP000199729"/>
    </source>
</evidence>
<keyword evidence="3" id="KW-0238">DNA-binding</keyword>
<dbReference type="PANTHER" id="PTHR30537">
    <property type="entry name" value="HTH-TYPE TRANSCRIPTIONAL REGULATOR"/>
    <property type="match status" value="1"/>
</dbReference>
<dbReference type="SUPFAM" id="SSF46785">
    <property type="entry name" value="Winged helix' DNA-binding domain"/>
    <property type="match status" value="1"/>
</dbReference>
<dbReference type="InterPro" id="IPR005119">
    <property type="entry name" value="LysR_subst-bd"/>
</dbReference>
<dbReference type="Gene3D" id="3.40.190.10">
    <property type="entry name" value="Periplasmic binding protein-like II"/>
    <property type="match status" value="2"/>
</dbReference>
<dbReference type="EMBL" id="CP022423">
    <property type="protein sequence ID" value="ASM78767.1"/>
    <property type="molecule type" value="Genomic_DNA"/>
</dbReference>
<dbReference type="InterPro" id="IPR036388">
    <property type="entry name" value="WH-like_DNA-bd_sf"/>
</dbReference>
<evidence type="ECO:0000256" key="4">
    <source>
        <dbReference type="ARBA" id="ARBA00023163"/>
    </source>
</evidence>
<evidence type="ECO:0000256" key="3">
    <source>
        <dbReference type="ARBA" id="ARBA00023125"/>
    </source>
</evidence>
<dbReference type="Pfam" id="PF00126">
    <property type="entry name" value="HTH_1"/>
    <property type="match status" value="1"/>
</dbReference>
<reference evidence="6 7" key="1">
    <citation type="submission" date="2017-07" db="EMBL/GenBank/DDBJ databases">
        <title>Complete Genome Sequence of the cosmetic ferment Vitreoscilla filiformis (ATCC15551).</title>
        <authorList>
            <person name="Contreras S."/>
            <person name="Sagory-Zalkind P."/>
            <person name="Blanquart H."/>
            <person name="Iltis A."/>
            <person name="Morand S.C."/>
        </authorList>
    </citation>
    <scope>NUCLEOTIDE SEQUENCE [LARGE SCALE GENOMIC DNA]</scope>
    <source>
        <strain evidence="6 7">ATCC 15551</strain>
    </source>
</reference>
<dbReference type="SUPFAM" id="SSF53850">
    <property type="entry name" value="Periplasmic binding protein-like II"/>
    <property type="match status" value="1"/>
</dbReference>
<evidence type="ECO:0000259" key="5">
    <source>
        <dbReference type="PROSITE" id="PS50931"/>
    </source>
</evidence>
<dbReference type="GO" id="GO:0003700">
    <property type="term" value="F:DNA-binding transcription factor activity"/>
    <property type="evidence" value="ECO:0007669"/>
    <property type="project" value="InterPro"/>
</dbReference>
<dbReference type="GO" id="GO:0043565">
    <property type="term" value="F:sequence-specific DNA binding"/>
    <property type="evidence" value="ECO:0007669"/>
    <property type="project" value="TreeGrafter"/>
</dbReference>
<feature type="domain" description="HTH lysR-type" evidence="5">
    <location>
        <begin position="17"/>
        <end position="74"/>
    </location>
</feature>